<keyword evidence="5" id="KW-1185">Reference proteome</keyword>
<feature type="domain" description="Peptidase S9 prolyl oligopeptidase catalytic" evidence="3">
    <location>
        <begin position="528"/>
        <end position="685"/>
    </location>
</feature>
<feature type="chain" id="PRO_5002084697" description="Peptidase S9 prolyl oligopeptidase catalytic domain-containing protein" evidence="2">
    <location>
        <begin position="32"/>
        <end position="708"/>
    </location>
</feature>
<dbReference type="Gene3D" id="2.120.10.30">
    <property type="entry name" value="TolB, C-terminal domain"/>
    <property type="match status" value="1"/>
</dbReference>
<keyword evidence="2" id="KW-0732">Signal</keyword>
<feature type="signal peptide" evidence="2">
    <location>
        <begin position="1"/>
        <end position="31"/>
    </location>
</feature>
<gene>
    <name evidence="4" type="ORF">LK12_22275</name>
</gene>
<dbReference type="Gene3D" id="3.40.50.1820">
    <property type="entry name" value="alpha/beta hydrolase"/>
    <property type="match status" value="1"/>
</dbReference>
<keyword evidence="1" id="KW-0378">Hydrolase</keyword>
<dbReference type="AlphaFoldDB" id="A0A0B1ZIQ3"/>
<dbReference type="GO" id="GO:0006508">
    <property type="term" value="P:proteolysis"/>
    <property type="evidence" value="ECO:0007669"/>
    <property type="project" value="InterPro"/>
</dbReference>
<evidence type="ECO:0000256" key="2">
    <source>
        <dbReference type="SAM" id="SignalP"/>
    </source>
</evidence>
<evidence type="ECO:0000313" key="5">
    <source>
        <dbReference type="Proteomes" id="UP000031057"/>
    </source>
</evidence>
<organism evidence="4 5">
    <name type="scientific">Novosphingobium malaysiense</name>
    <dbReference type="NCBI Taxonomy" id="1348853"/>
    <lineage>
        <taxon>Bacteria</taxon>
        <taxon>Pseudomonadati</taxon>
        <taxon>Pseudomonadota</taxon>
        <taxon>Alphaproteobacteria</taxon>
        <taxon>Sphingomonadales</taxon>
        <taxon>Sphingomonadaceae</taxon>
        <taxon>Novosphingobium</taxon>
    </lineage>
</organism>
<dbReference type="InterPro" id="IPR001375">
    <property type="entry name" value="Peptidase_S9_cat"/>
</dbReference>
<dbReference type="Pfam" id="PF00326">
    <property type="entry name" value="Peptidase_S9"/>
    <property type="match status" value="1"/>
</dbReference>
<dbReference type="PANTHER" id="PTHR42776">
    <property type="entry name" value="SERINE PEPTIDASE S9 FAMILY MEMBER"/>
    <property type="match status" value="1"/>
</dbReference>
<evidence type="ECO:0000259" key="3">
    <source>
        <dbReference type="Pfam" id="PF00326"/>
    </source>
</evidence>
<evidence type="ECO:0000313" key="4">
    <source>
        <dbReference type="EMBL" id="KHK89071.1"/>
    </source>
</evidence>
<dbReference type="GO" id="GO:0004252">
    <property type="term" value="F:serine-type endopeptidase activity"/>
    <property type="evidence" value="ECO:0007669"/>
    <property type="project" value="TreeGrafter"/>
</dbReference>
<dbReference type="EMBL" id="JTDI01000009">
    <property type="protein sequence ID" value="KHK89071.1"/>
    <property type="molecule type" value="Genomic_DNA"/>
</dbReference>
<sequence length="708" mass="76348">MMGLLATRRRAVLALGVLIGGAGAGAGPVHAACETVLPAGSARPHKVEQKRLVTPEDLAGLRDIGQPDAVSIPPVSPLAVSPDGKRLAFVIARPVPGTNSWCRALVVMDIRPGARPRIVDRGGTYMGQSYPSRGLMVNSGYPEPVVPHWSPDGRAIAYRKRIGGHTQAWIAAADGSGSHAVGGLADDVETLAWSEDGKRLLASTRPGLARESRQIAGEAGSGYLYDDRFAPNDAPRPALAGPQPLAFLSADLQSGRVGPAMPADARRLAPDLEPGVAAALVAAGPQGRLAWLEPETKALASPMRLHARSPRGKPVTCGAQACQGSIPSLLWLGKSIVFTRREGWASERMSLLRWTPGEVAPRRIVSGERLIHGCVASGPRHAGLVCLVEDAVTPPRIEAIDPASGRRQVLFDPNPQFAAIRMGSVRHLHYRNAFGLKVRADLVLPPGYTGGRIPLVVVQYHSRGFLRGGTGDEYPIQAFAARGMAVLSLERPRSVGIADPNAVTAQQVNAANERDWADKRSLLSAIDTGVKEAVRLGIADPRRIGITGLSDGATTTAFALVNSDMFAAAAISSCCLEPHSTMIYGGPRWAETLRDMGYPPLAKPDPDFWKAMSLAANADRLHVPLLMQLADREYLLALESWAALKAHGDPVEMYVFPDEYHIKWQPAHRLAIYRRNLDWFDFWLAGRRDPDPSKHDQYRRWDAMKTQP</sequence>
<dbReference type="InterPro" id="IPR011042">
    <property type="entry name" value="6-blade_b-propeller_TolB-like"/>
</dbReference>
<dbReference type="Proteomes" id="UP000031057">
    <property type="component" value="Unassembled WGS sequence"/>
</dbReference>
<dbReference type="SUPFAM" id="SSF53474">
    <property type="entry name" value="alpha/beta-Hydrolases"/>
    <property type="match status" value="1"/>
</dbReference>
<dbReference type="STRING" id="1348853.LK12_22275"/>
<dbReference type="InterPro" id="IPR053536">
    <property type="entry name" value="Lasso_peptide_isopeptidase"/>
</dbReference>
<reference evidence="4 5" key="1">
    <citation type="submission" date="2014-10" db="EMBL/GenBank/DDBJ databases">
        <title>Genome sequence of Novosphingobium malaysiense MUSC 273(T).</title>
        <authorList>
            <person name="Lee L.-H."/>
        </authorList>
    </citation>
    <scope>NUCLEOTIDE SEQUENCE [LARGE SCALE GENOMIC DNA]</scope>
    <source>
        <strain evidence="4 5">MUSC 273</strain>
    </source>
</reference>
<name>A0A0B1ZIQ3_9SPHN</name>
<dbReference type="SUPFAM" id="SSF82171">
    <property type="entry name" value="DPP6 N-terminal domain-like"/>
    <property type="match status" value="1"/>
</dbReference>
<comment type="caution">
    <text evidence="4">The sequence shown here is derived from an EMBL/GenBank/DDBJ whole genome shotgun (WGS) entry which is preliminary data.</text>
</comment>
<dbReference type="InterPro" id="IPR029058">
    <property type="entry name" value="AB_hydrolase_fold"/>
</dbReference>
<accession>A0A0B1ZIQ3</accession>
<evidence type="ECO:0000256" key="1">
    <source>
        <dbReference type="ARBA" id="ARBA00022801"/>
    </source>
</evidence>
<dbReference type="PANTHER" id="PTHR42776:SF27">
    <property type="entry name" value="DIPEPTIDYL PEPTIDASE FAMILY MEMBER 6"/>
    <property type="match status" value="1"/>
</dbReference>
<proteinExistence type="predicted"/>
<protein>
    <recommendedName>
        <fullName evidence="3">Peptidase S9 prolyl oligopeptidase catalytic domain-containing protein</fullName>
    </recommendedName>
</protein>
<dbReference type="NCBIfam" id="NF033523">
    <property type="entry name" value="lasso_peptidase"/>
    <property type="match status" value="1"/>
</dbReference>